<dbReference type="InterPro" id="IPR020625">
    <property type="entry name" value="Schiff_base-form_aldolases_AS"/>
</dbReference>
<dbReference type="PANTHER" id="PTHR12128">
    <property type="entry name" value="DIHYDRODIPICOLINATE SYNTHASE"/>
    <property type="match status" value="1"/>
</dbReference>
<dbReference type="PIRSF" id="PIRSF001365">
    <property type="entry name" value="DHDPS"/>
    <property type="match status" value="1"/>
</dbReference>
<evidence type="ECO:0000256" key="4">
    <source>
        <dbReference type="PIRSR" id="PIRSR001365-1"/>
    </source>
</evidence>
<proteinExistence type="inferred from homology"/>
<evidence type="ECO:0000256" key="5">
    <source>
        <dbReference type="PIRSR" id="PIRSR001365-2"/>
    </source>
</evidence>
<dbReference type="GO" id="GO:0016829">
    <property type="term" value="F:lyase activity"/>
    <property type="evidence" value="ECO:0007669"/>
    <property type="project" value="UniProtKB-KW"/>
</dbReference>
<dbReference type="CDD" id="cd00408">
    <property type="entry name" value="DHDPS-like"/>
    <property type="match status" value="1"/>
</dbReference>
<dbReference type="Pfam" id="PF00701">
    <property type="entry name" value="DHDPS"/>
    <property type="match status" value="1"/>
</dbReference>
<comment type="similarity">
    <text evidence="3">Belongs to the DapA family.</text>
</comment>
<dbReference type="InterPro" id="IPR013785">
    <property type="entry name" value="Aldolase_TIM"/>
</dbReference>
<dbReference type="EMBL" id="QWEH01000001">
    <property type="protein sequence ID" value="RHW35255.1"/>
    <property type="molecule type" value="Genomic_DNA"/>
</dbReference>
<dbReference type="Gene3D" id="3.20.20.70">
    <property type="entry name" value="Aldolase class I"/>
    <property type="match status" value="1"/>
</dbReference>
<sequence length="311" mass="34637">MHAKTRFHGIIPPIPSILYETGKIDETGMGKLIDFLIESKVDGLFFNGTGGEFSQMPINLRRQMAKFGVNYVNGRIPVLIGTGSTSTEETIALSLHAKEIGADGVVIINPYYWKLSEESLYQHYCQIADAVDLPILLYNFPTLTGQDLTPELVYKLAKKYPHIVGIKETVEDIGHTREIILKVKSERPDFAVFSGYDDQLLNTLCTGGDGSIPLTASFAPELSVGIYQAFKVGNYEKAIQLHRKLAPLLSLYKLDSPFVNVAKETIKLRGIDISTEVLAPLRPLNEEKKQELERLATTYLSDFLQVTNEAK</sequence>
<dbReference type="PANTHER" id="PTHR12128:SF28">
    <property type="entry name" value="2-DEHYDRO-3-DEOXY-D-GLUCONATE ALDOLASE YAGE-RELATED"/>
    <property type="match status" value="1"/>
</dbReference>
<keyword evidence="7" id="KW-1185">Reference proteome</keyword>
<dbReference type="Proteomes" id="UP000285456">
    <property type="component" value="Unassembled WGS sequence"/>
</dbReference>
<keyword evidence="1 3" id="KW-0456">Lyase</keyword>
<dbReference type="InterPro" id="IPR002220">
    <property type="entry name" value="DapA-like"/>
</dbReference>
<dbReference type="PRINTS" id="PR00146">
    <property type="entry name" value="DHPICSNTHASE"/>
</dbReference>
<dbReference type="PROSITE" id="PS00666">
    <property type="entry name" value="DHDPS_2"/>
    <property type="match status" value="1"/>
</dbReference>
<comment type="caution">
    <text evidence="6">The sequence shown here is derived from an EMBL/GenBank/DDBJ whole genome shotgun (WGS) entry which is preliminary data.</text>
</comment>
<dbReference type="GO" id="GO:0005829">
    <property type="term" value="C:cytosol"/>
    <property type="evidence" value="ECO:0007669"/>
    <property type="project" value="TreeGrafter"/>
</dbReference>
<dbReference type="RefSeq" id="WP_118888408.1">
    <property type="nucleotide sequence ID" value="NZ_PHUT01000001.1"/>
</dbReference>
<dbReference type="OrthoDB" id="9771791at2"/>
<keyword evidence="2" id="KW-0704">Schiff base</keyword>
<accession>A0A417YNA7</accession>
<gene>
    <name evidence="6" type="ORF">D1B32_01155</name>
</gene>
<evidence type="ECO:0000313" key="6">
    <source>
        <dbReference type="EMBL" id="RHW35255.1"/>
    </source>
</evidence>
<dbReference type="SUPFAM" id="SSF51569">
    <property type="entry name" value="Aldolase"/>
    <property type="match status" value="1"/>
</dbReference>
<feature type="binding site" evidence="5">
    <location>
        <position position="212"/>
    </location>
    <ligand>
        <name>pyruvate</name>
        <dbReference type="ChEBI" id="CHEBI:15361"/>
    </ligand>
</feature>
<evidence type="ECO:0000256" key="2">
    <source>
        <dbReference type="ARBA" id="ARBA00023270"/>
    </source>
</evidence>
<evidence type="ECO:0000256" key="3">
    <source>
        <dbReference type="PIRNR" id="PIRNR001365"/>
    </source>
</evidence>
<organism evidence="6 7">
    <name type="scientific">Oceanobacillus profundus</name>
    <dbReference type="NCBI Taxonomy" id="372463"/>
    <lineage>
        <taxon>Bacteria</taxon>
        <taxon>Bacillati</taxon>
        <taxon>Bacillota</taxon>
        <taxon>Bacilli</taxon>
        <taxon>Bacillales</taxon>
        <taxon>Bacillaceae</taxon>
        <taxon>Oceanobacillus</taxon>
    </lineage>
</organism>
<protein>
    <submittedName>
        <fullName evidence="6">Dihydrodipicolinate synthase family protein</fullName>
    </submittedName>
</protein>
<dbReference type="SMART" id="SM01130">
    <property type="entry name" value="DHDPS"/>
    <property type="match status" value="1"/>
</dbReference>
<evidence type="ECO:0000256" key="1">
    <source>
        <dbReference type="ARBA" id="ARBA00023239"/>
    </source>
</evidence>
<evidence type="ECO:0000313" key="7">
    <source>
        <dbReference type="Proteomes" id="UP000285456"/>
    </source>
</evidence>
<feature type="active site" description="Proton donor/acceptor" evidence="4">
    <location>
        <position position="138"/>
    </location>
</feature>
<dbReference type="AlphaFoldDB" id="A0A417YNA7"/>
<name>A0A417YNA7_9BACI</name>
<reference evidence="6 7" key="1">
    <citation type="journal article" date="2007" name="Int. J. Syst. Evol. Microbiol.">
        <title>Oceanobacillus profundus sp. nov., isolated from a deep-sea sediment core.</title>
        <authorList>
            <person name="Kim Y.G."/>
            <person name="Choi D.H."/>
            <person name="Hyun S."/>
            <person name="Cho B.C."/>
        </authorList>
    </citation>
    <scope>NUCLEOTIDE SEQUENCE [LARGE SCALE GENOMIC DNA]</scope>
    <source>
        <strain evidence="6 7">DSM 18246</strain>
    </source>
</reference>
<feature type="active site" description="Schiff-base intermediate with substrate" evidence="4">
    <location>
        <position position="167"/>
    </location>
</feature>